<dbReference type="AlphaFoldDB" id="A0A1G5DKA3"/>
<protein>
    <submittedName>
        <fullName evidence="1">Uncharacterized protein</fullName>
    </submittedName>
</protein>
<sequence length="491" mass="52894">MPTSIPYDPSLVLGNIVKPEKIKALEHIATLQKPVDDAQRELNALILAKRSMDMTIQEMMNMNVDAKDLDKVAKQVETLKTSMADAAVDLAKKTIDAQNNIKSARDSQKEDKISATVESPIDYNKSAIKQMPLSSDSMIMDAQYFRFESNNQSSEAHSSSIATYVSAQTSGFLEPSYGASVGSSAKSAMESQHANHKLEGTLVITANCTHKICDIFAPFVLDPEKGIRAWNVYCPDRKINTDDNTSMDQAIEGKDADTAGMQLLSGASYGSSFVGLVHLLKDEKSDSSQSASSLAESLSTSISENLCLSNYSGKFGLDSSFADSVKSLLSTSNLQTHASVITMGLIPSIVSNKIETSVQNLKPDPKEVMSQLAAIQGASDSEVNTMGSAADKAKAGESFMQLNNAYVKNVVSGLGAYDDKNNKVIDTNSLMTAFEDYVKKAIAGKCGVPINFFLKPITSRQLAEAWLNKFYPGQFIGESSGDDQSKGPAKK</sequence>
<reference evidence="1 2" key="1">
    <citation type="submission" date="2016-10" db="EMBL/GenBank/DDBJ databases">
        <authorList>
            <person name="de Groot N.N."/>
        </authorList>
    </citation>
    <scope>NUCLEOTIDE SEQUENCE [LARGE SCALE GENOMIC DNA]</scope>
    <source>
        <strain evidence="1 2">AA1</strain>
    </source>
</reference>
<dbReference type="EMBL" id="FMUX01000004">
    <property type="protein sequence ID" value="SCY15044.1"/>
    <property type="molecule type" value="Genomic_DNA"/>
</dbReference>
<dbReference type="OrthoDB" id="9101001at2"/>
<dbReference type="STRING" id="419481.SAMN05216233_104236"/>
<dbReference type="RefSeq" id="WP_092210055.1">
    <property type="nucleotide sequence ID" value="NZ_FMUX01000004.1"/>
</dbReference>
<proteinExistence type="predicted"/>
<keyword evidence="2" id="KW-1185">Reference proteome</keyword>
<evidence type="ECO:0000313" key="2">
    <source>
        <dbReference type="Proteomes" id="UP000198870"/>
    </source>
</evidence>
<name>A0A1G5DKA3_9BACT</name>
<organism evidence="1 2">
    <name type="scientific">Desulfoluna spongiiphila</name>
    <dbReference type="NCBI Taxonomy" id="419481"/>
    <lineage>
        <taxon>Bacteria</taxon>
        <taxon>Pseudomonadati</taxon>
        <taxon>Thermodesulfobacteriota</taxon>
        <taxon>Desulfobacteria</taxon>
        <taxon>Desulfobacterales</taxon>
        <taxon>Desulfolunaceae</taxon>
        <taxon>Desulfoluna</taxon>
    </lineage>
</organism>
<evidence type="ECO:0000313" key="1">
    <source>
        <dbReference type="EMBL" id="SCY15044.1"/>
    </source>
</evidence>
<gene>
    <name evidence="1" type="ORF">SAMN05216233_104236</name>
</gene>
<dbReference type="Proteomes" id="UP000198870">
    <property type="component" value="Unassembled WGS sequence"/>
</dbReference>
<accession>A0A1G5DKA3</accession>